<feature type="transmembrane region" description="Helical" evidence="6">
    <location>
        <begin position="164"/>
        <end position="182"/>
    </location>
</feature>
<evidence type="ECO:0000313" key="8">
    <source>
        <dbReference type="Proteomes" id="UP001301526"/>
    </source>
</evidence>
<feature type="transmembrane region" description="Helical" evidence="6">
    <location>
        <begin position="292"/>
        <end position="322"/>
    </location>
</feature>
<evidence type="ECO:0000256" key="2">
    <source>
        <dbReference type="ARBA" id="ARBA00022475"/>
    </source>
</evidence>
<evidence type="ECO:0000256" key="6">
    <source>
        <dbReference type="SAM" id="Phobius"/>
    </source>
</evidence>
<feature type="transmembrane region" description="Helical" evidence="6">
    <location>
        <begin position="386"/>
        <end position="410"/>
    </location>
</feature>
<accession>A0AA97AC32</accession>
<keyword evidence="4 6" id="KW-1133">Transmembrane helix</keyword>
<organism evidence="7 8">
    <name type="scientific">Streptococcus iners subsp. hyiners</name>
    <dbReference type="NCBI Taxonomy" id="3028083"/>
    <lineage>
        <taxon>Bacteria</taxon>
        <taxon>Bacillati</taxon>
        <taxon>Bacillota</taxon>
        <taxon>Bacilli</taxon>
        <taxon>Lactobacillales</taxon>
        <taxon>Streptococcaceae</taxon>
        <taxon>Streptococcus</taxon>
        <taxon>Streptococcus iners</taxon>
    </lineage>
</organism>
<gene>
    <name evidence="7" type="ORF">PW220_09065</name>
</gene>
<dbReference type="PANTHER" id="PTHR30250:SF11">
    <property type="entry name" value="O-ANTIGEN TRANSPORTER-RELATED"/>
    <property type="match status" value="1"/>
</dbReference>
<feature type="transmembrane region" description="Helical" evidence="6">
    <location>
        <begin position="328"/>
        <end position="347"/>
    </location>
</feature>
<keyword evidence="3 6" id="KW-0812">Transmembrane</keyword>
<dbReference type="EMBL" id="CP118734">
    <property type="protein sequence ID" value="WNY48861.1"/>
    <property type="molecule type" value="Genomic_DNA"/>
</dbReference>
<dbReference type="Proteomes" id="UP001301526">
    <property type="component" value="Chromosome"/>
</dbReference>
<evidence type="ECO:0000313" key="7">
    <source>
        <dbReference type="EMBL" id="WNY48861.1"/>
    </source>
</evidence>
<feature type="transmembrane region" description="Helical" evidence="6">
    <location>
        <begin position="42"/>
        <end position="62"/>
    </location>
</feature>
<dbReference type="RefSeq" id="WP_248055524.1">
    <property type="nucleotide sequence ID" value="NZ_CP118734.1"/>
</dbReference>
<keyword evidence="8" id="KW-1185">Reference proteome</keyword>
<keyword evidence="2" id="KW-1003">Cell membrane</keyword>
<dbReference type="InterPro" id="IPR050833">
    <property type="entry name" value="Poly_Biosynth_Transport"/>
</dbReference>
<reference evidence="7 8" key="1">
    <citation type="submission" date="2023-02" db="EMBL/GenBank/DDBJ databases">
        <title>Streptococcus sp. Genome Sequencing and Assembly.</title>
        <authorList>
            <person name="Shore S.M."/>
            <person name="Nicholson T.L."/>
        </authorList>
    </citation>
    <scope>NUCLEOTIDE SEQUENCE [LARGE SCALE GENOMIC DNA]</scope>
    <source>
        <strain evidence="7 8">29892</strain>
    </source>
</reference>
<feature type="transmembrane region" description="Helical" evidence="6">
    <location>
        <begin position="250"/>
        <end position="271"/>
    </location>
</feature>
<evidence type="ECO:0000256" key="4">
    <source>
        <dbReference type="ARBA" id="ARBA00022989"/>
    </source>
</evidence>
<sequence>MNNTQKSVYFWNMVGNLAAATVSVLYLLIVSRFSNAKTADDFSMAYAIGNLWVVIGLFQVRNYQGTDIKETHSFAAYLLARSYSLTLMVATILPYLLLTQYQSSYELVLLVILYRVGDVISDLFQGFFQQRDRLDIAGKNMTIRYTTSTLVLAFSLAIGKHLPLALALMATTNLALVFLLDCRQAQKLYTTKLHALFRKSLHKDAYTILRACFPLFINGFLLTYIFNEPKQVIETGLAEGSLVTGMQRDFSILFMPVFFMSLCVLILRPLITSLARLWYQHSYQEFRQICNRLVLSLFIGGSLISLLAFGIGTPILSLLFGIDLTSHNLTLGILVFSGILYSLAIVFENLITIFRQQKILVFVYLLLFIFSRIITSPLIFHYQLLGAAISFLLTMTIYALVMGLLTIYLYSKGKKNV</sequence>
<feature type="transmembrane region" description="Helical" evidence="6">
    <location>
        <begin position="9"/>
        <end position="30"/>
    </location>
</feature>
<protein>
    <submittedName>
        <fullName evidence="7">Lipopolysaccharide biosynthesis protein</fullName>
    </submittedName>
</protein>
<proteinExistence type="predicted"/>
<comment type="subcellular location">
    <subcellularLocation>
        <location evidence="1">Cell membrane</location>
        <topology evidence="1">Multi-pass membrane protein</topology>
    </subcellularLocation>
</comment>
<keyword evidence="5 6" id="KW-0472">Membrane</keyword>
<dbReference type="AlphaFoldDB" id="A0AA97AC32"/>
<evidence type="ECO:0000256" key="1">
    <source>
        <dbReference type="ARBA" id="ARBA00004651"/>
    </source>
</evidence>
<feature type="transmembrane region" description="Helical" evidence="6">
    <location>
        <begin position="74"/>
        <end position="97"/>
    </location>
</feature>
<feature type="transmembrane region" description="Helical" evidence="6">
    <location>
        <begin position="208"/>
        <end position="226"/>
    </location>
</feature>
<evidence type="ECO:0000256" key="3">
    <source>
        <dbReference type="ARBA" id="ARBA00022692"/>
    </source>
</evidence>
<dbReference type="PANTHER" id="PTHR30250">
    <property type="entry name" value="PST FAMILY PREDICTED COLANIC ACID TRANSPORTER"/>
    <property type="match status" value="1"/>
</dbReference>
<feature type="transmembrane region" description="Helical" evidence="6">
    <location>
        <begin position="359"/>
        <end position="380"/>
    </location>
</feature>
<name>A0AA97AC32_9STRE</name>
<dbReference type="GO" id="GO:0005886">
    <property type="term" value="C:plasma membrane"/>
    <property type="evidence" value="ECO:0007669"/>
    <property type="project" value="UniProtKB-SubCell"/>
</dbReference>
<evidence type="ECO:0000256" key="5">
    <source>
        <dbReference type="ARBA" id="ARBA00023136"/>
    </source>
</evidence>